<evidence type="ECO:0000256" key="4">
    <source>
        <dbReference type="ARBA" id="ARBA00022679"/>
    </source>
</evidence>
<evidence type="ECO:0000313" key="14">
    <source>
        <dbReference type="Proteomes" id="UP000295345"/>
    </source>
</evidence>
<keyword evidence="9" id="KW-0175">Coiled coil</keyword>
<dbReference type="Gene3D" id="3.30.565.10">
    <property type="entry name" value="Histidine kinase-like ATPase, C-terminal domain"/>
    <property type="match status" value="1"/>
</dbReference>
<name>A0A4R4T7J0_9ACTN</name>
<feature type="transmembrane region" description="Helical" evidence="10">
    <location>
        <begin position="36"/>
        <end position="56"/>
    </location>
</feature>
<comment type="catalytic activity">
    <reaction evidence="1">
        <text>ATP + protein L-histidine = ADP + protein N-phospho-L-histidine.</text>
        <dbReference type="EC" id="2.7.13.3"/>
    </reaction>
</comment>
<dbReference type="AlphaFoldDB" id="A0A4R4T7J0"/>
<comment type="caution">
    <text evidence="13">The sequence shown here is derived from an EMBL/GenBank/DDBJ whole genome shotgun (WGS) entry which is preliminary data.</text>
</comment>
<dbReference type="InterPro" id="IPR011712">
    <property type="entry name" value="Sig_transdc_His_kin_sub3_dim/P"/>
</dbReference>
<keyword evidence="10" id="KW-1133">Transmembrane helix</keyword>
<dbReference type="GO" id="GO:0016020">
    <property type="term" value="C:membrane"/>
    <property type="evidence" value="ECO:0007669"/>
    <property type="project" value="InterPro"/>
</dbReference>
<feature type="domain" description="Signal transduction histidine kinase subgroup 3 dimerisation and phosphoacceptor" evidence="12">
    <location>
        <begin position="226"/>
        <end position="289"/>
    </location>
</feature>
<evidence type="ECO:0000256" key="3">
    <source>
        <dbReference type="ARBA" id="ARBA00022553"/>
    </source>
</evidence>
<organism evidence="13 14">
    <name type="scientific">Streptomyces hainanensis</name>
    <dbReference type="NCBI Taxonomy" id="402648"/>
    <lineage>
        <taxon>Bacteria</taxon>
        <taxon>Bacillati</taxon>
        <taxon>Actinomycetota</taxon>
        <taxon>Actinomycetes</taxon>
        <taxon>Kitasatosporales</taxon>
        <taxon>Streptomycetaceae</taxon>
        <taxon>Streptomyces</taxon>
    </lineage>
</organism>
<evidence type="ECO:0000256" key="2">
    <source>
        <dbReference type="ARBA" id="ARBA00012438"/>
    </source>
</evidence>
<dbReference type="Pfam" id="PF02518">
    <property type="entry name" value="HATPase_c"/>
    <property type="match status" value="1"/>
</dbReference>
<evidence type="ECO:0000256" key="9">
    <source>
        <dbReference type="SAM" id="Coils"/>
    </source>
</evidence>
<protein>
    <recommendedName>
        <fullName evidence="2">histidine kinase</fullName>
        <ecNumber evidence="2">2.7.13.3</ecNumber>
    </recommendedName>
</protein>
<dbReference type="OrthoDB" id="227596at2"/>
<keyword evidence="7" id="KW-0067">ATP-binding</keyword>
<dbReference type="EC" id="2.7.13.3" evidence="2"/>
<evidence type="ECO:0000256" key="1">
    <source>
        <dbReference type="ARBA" id="ARBA00000085"/>
    </source>
</evidence>
<dbReference type="GO" id="GO:0005524">
    <property type="term" value="F:ATP binding"/>
    <property type="evidence" value="ECO:0007669"/>
    <property type="project" value="UniProtKB-KW"/>
</dbReference>
<feature type="coiled-coil region" evidence="9">
    <location>
        <begin position="194"/>
        <end position="228"/>
    </location>
</feature>
<proteinExistence type="predicted"/>
<dbReference type="EMBL" id="SMKI01000214">
    <property type="protein sequence ID" value="TDC73121.1"/>
    <property type="molecule type" value="Genomic_DNA"/>
</dbReference>
<keyword evidence="14" id="KW-1185">Reference proteome</keyword>
<sequence>MNGVTNTWTPPLARFREAAGRLTRPSGPPPRPTRSALAWDALLALVLGVAMIDYALDAADGRRQIGPYGVSVVIQPMNAALLVTLAVVASSALALRRRYPLAVLWVVQVAAMLTPQEVPRLTFYALLVAVYSAATHSPYRVLTLASLPVSLLPFGMSGDAASPVIPAGPVPAVVSDEYVPLLILVPIAVMADGLRRWKRRTDESHARLAALERERDAALRRAVEHERARIARELHDVVTHNVSVMVIQAGAARTIMAAEPERAGAALREVEAGGRAALSELRHVMGLLTMDDERSGGTEELTPQPDLDRLPALVRRMRSSGVAVELAVAGEPRPLPPGIELAAYRVVQEALTNAVKHASGADVRVTVDHGTERLRVAVADAGGEPGPGAADGGGRGLLGLRERLSVYGGTLTAGPRPLGGYRVEAEIPLAPGEEP</sequence>
<reference evidence="13 14" key="1">
    <citation type="submission" date="2019-03" db="EMBL/GenBank/DDBJ databases">
        <title>Draft genome sequences of novel Actinobacteria.</title>
        <authorList>
            <person name="Sahin N."/>
            <person name="Ay H."/>
            <person name="Saygin H."/>
        </authorList>
    </citation>
    <scope>NUCLEOTIDE SEQUENCE [LARGE SCALE GENOMIC DNA]</scope>
    <source>
        <strain evidence="13 14">DSM 41900</strain>
    </source>
</reference>
<dbReference type="InterPro" id="IPR003594">
    <property type="entry name" value="HATPase_dom"/>
</dbReference>
<dbReference type="InterPro" id="IPR036890">
    <property type="entry name" value="HATPase_C_sf"/>
</dbReference>
<keyword evidence="8" id="KW-0902">Two-component regulatory system</keyword>
<keyword evidence="10" id="KW-0472">Membrane</keyword>
<evidence type="ECO:0000256" key="8">
    <source>
        <dbReference type="ARBA" id="ARBA00023012"/>
    </source>
</evidence>
<keyword evidence="3" id="KW-0597">Phosphoprotein</keyword>
<evidence type="ECO:0000256" key="7">
    <source>
        <dbReference type="ARBA" id="ARBA00022840"/>
    </source>
</evidence>
<evidence type="ECO:0000259" key="12">
    <source>
        <dbReference type="Pfam" id="PF07730"/>
    </source>
</evidence>
<dbReference type="InterPro" id="IPR050482">
    <property type="entry name" value="Sensor_HK_TwoCompSys"/>
</dbReference>
<keyword evidence="4" id="KW-0808">Transferase</keyword>
<dbReference type="PANTHER" id="PTHR24421:SF10">
    <property type="entry name" value="NITRATE_NITRITE SENSOR PROTEIN NARQ"/>
    <property type="match status" value="1"/>
</dbReference>
<dbReference type="GO" id="GO:0046983">
    <property type="term" value="F:protein dimerization activity"/>
    <property type="evidence" value="ECO:0007669"/>
    <property type="project" value="InterPro"/>
</dbReference>
<dbReference type="GO" id="GO:0000155">
    <property type="term" value="F:phosphorelay sensor kinase activity"/>
    <property type="evidence" value="ECO:0007669"/>
    <property type="project" value="InterPro"/>
</dbReference>
<dbReference type="SUPFAM" id="SSF55874">
    <property type="entry name" value="ATPase domain of HSP90 chaperone/DNA topoisomerase II/histidine kinase"/>
    <property type="match status" value="1"/>
</dbReference>
<keyword evidence="6 13" id="KW-0418">Kinase</keyword>
<evidence type="ECO:0000313" key="13">
    <source>
        <dbReference type="EMBL" id="TDC73121.1"/>
    </source>
</evidence>
<dbReference type="Gene3D" id="1.20.5.1930">
    <property type="match status" value="1"/>
</dbReference>
<evidence type="ECO:0000256" key="6">
    <source>
        <dbReference type="ARBA" id="ARBA00022777"/>
    </source>
</evidence>
<gene>
    <name evidence="13" type="ORF">E1283_19955</name>
</gene>
<keyword evidence="10" id="KW-0812">Transmembrane</keyword>
<dbReference type="CDD" id="cd16917">
    <property type="entry name" value="HATPase_UhpB-NarQ-NarX-like"/>
    <property type="match status" value="1"/>
</dbReference>
<accession>A0A4R4T7J0</accession>
<evidence type="ECO:0000259" key="11">
    <source>
        <dbReference type="Pfam" id="PF02518"/>
    </source>
</evidence>
<evidence type="ECO:0000256" key="5">
    <source>
        <dbReference type="ARBA" id="ARBA00022741"/>
    </source>
</evidence>
<evidence type="ECO:0000256" key="10">
    <source>
        <dbReference type="SAM" id="Phobius"/>
    </source>
</evidence>
<dbReference type="Proteomes" id="UP000295345">
    <property type="component" value="Unassembled WGS sequence"/>
</dbReference>
<feature type="domain" description="Histidine kinase/HSP90-like ATPase" evidence="11">
    <location>
        <begin position="340"/>
        <end position="430"/>
    </location>
</feature>
<dbReference type="Pfam" id="PF07730">
    <property type="entry name" value="HisKA_3"/>
    <property type="match status" value="1"/>
</dbReference>
<dbReference type="PANTHER" id="PTHR24421">
    <property type="entry name" value="NITRATE/NITRITE SENSOR PROTEIN NARX-RELATED"/>
    <property type="match status" value="1"/>
</dbReference>
<feature type="transmembrane region" description="Helical" evidence="10">
    <location>
        <begin position="68"/>
        <end position="92"/>
    </location>
</feature>
<keyword evidence="5" id="KW-0547">Nucleotide-binding</keyword>